<proteinExistence type="predicted"/>
<keyword evidence="2" id="KW-1185">Reference proteome</keyword>
<accession>A0A0W1B1P2</accession>
<dbReference type="EMBL" id="LCZJ02000018">
    <property type="protein sequence ID" value="KTD87460.1"/>
    <property type="molecule type" value="Genomic_DNA"/>
</dbReference>
<reference evidence="1 2" key="1">
    <citation type="journal article" date="2015" name="Int. Biodeterior. Biodegradation">
        <title>Physiological and genetic screening methods for the isolation of methyl tert-butyl ether-degrading bacteria for bioremediation purposes.</title>
        <authorList>
            <person name="Guisado I.M."/>
            <person name="Purswani J."/>
            <person name="Gonzalez Lopez J."/>
            <person name="Pozo C."/>
        </authorList>
    </citation>
    <scope>NUCLEOTIDE SEQUENCE [LARGE SCALE GENOMIC DNA]</scope>
    <source>
        <strain evidence="1 2">SH7</strain>
    </source>
</reference>
<dbReference type="AlphaFoldDB" id="A0A0W1B1P2"/>
<organism evidence="1 2">
    <name type="scientific">Paenibacillus etheri</name>
    <dbReference type="NCBI Taxonomy" id="1306852"/>
    <lineage>
        <taxon>Bacteria</taxon>
        <taxon>Bacillati</taxon>
        <taxon>Bacillota</taxon>
        <taxon>Bacilli</taxon>
        <taxon>Bacillales</taxon>
        <taxon>Paenibacillaceae</taxon>
        <taxon>Paenibacillus</taxon>
    </lineage>
</organism>
<gene>
    <name evidence="1" type="ORF">UQ64_11645</name>
</gene>
<name>A0A0W1B1P2_9BACL</name>
<protein>
    <submittedName>
        <fullName evidence="1">Uncharacterized protein</fullName>
    </submittedName>
</protein>
<comment type="caution">
    <text evidence="1">The sequence shown here is derived from an EMBL/GenBank/DDBJ whole genome shotgun (WGS) entry which is preliminary data.</text>
</comment>
<dbReference type="Proteomes" id="UP000054709">
    <property type="component" value="Unassembled WGS sequence"/>
</dbReference>
<evidence type="ECO:0000313" key="2">
    <source>
        <dbReference type="Proteomes" id="UP000054709"/>
    </source>
</evidence>
<sequence length="168" mass="19155">MILGKLVEEVKLWNTPIIGAYFIWKFTRGYCDGHPHGDAPIGLLHFVAIAILTNKDLLKPISNQRADLQSYARSFENTKDSDILLSIQQKIRDKREYTLAAIDVAIAEGMVMWDMESGKLYPRNLNKPGRGKVLKTTIKREGEKAEILGKWFSKHDLHAIEAYLKVVF</sequence>
<dbReference type="InterPro" id="IPR045390">
    <property type="entry name" value="ABC-3C_MC3"/>
</dbReference>
<dbReference type="Pfam" id="PF20131">
    <property type="entry name" value="MC3"/>
    <property type="match status" value="1"/>
</dbReference>
<evidence type="ECO:0000313" key="1">
    <source>
        <dbReference type="EMBL" id="KTD87460.1"/>
    </source>
</evidence>